<comment type="caution">
    <text evidence="1">The sequence shown here is derived from an EMBL/GenBank/DDBJ whole genome shotgun (WGS) entry which is preliminary data.</text>
</comment>
<evidence type="ECO:0000313" key="1">
    <source>
        <dbReference type="EMBL" id="HJH44134.1"/>
    </source>
</evidence>
<accession>A0A9D3ADS1</accession>
<sequence length="72" mass="8083">MNPQPQRCELHYLPLFWDDLNAAVSCIADTLQNPAAATRLLDQVEKAILDHAEAPTAAAIYKTTRSRPLPYY</sequence>
<organism evidence="1 2">
    <name type="scientific">Rubneribacter badeniensis</name>
    <dbReference type="NCBI Taxonomy" id="2070688"/>
    <lineage>
        <taxon>Bacteria</taxon>
        <taxon>Bacillati</taxon>
        <taxon>Actinomycetota</taxon>
        <taxon>Coriobacteriia</taxon>
        <taxon>Eggerthellales</taxon>
        <taxon>Eggerthellaceae</taxon>
        <taxon>Rubneribacter</taxon>
    </lineage>
</organism>
<name>A0A9D3ADS1_9ACTN</name>
<dbReference type="RefSeq" id="WP_239938938.1">
    <property type="nucleotide sequence ID" value="NZ_DBEYRC010000033.1"/>
</dbReference>
<dbReference type="Proteomes" id="UP000789325">
    <property type="component" value="Unassembled WGS sequence"/>
</dbReference>
<reference evidence="1" key="1">
    <citation type="journal article" date="2021" name="PeerJ">
        <title>Extensive microbial diversity within the chicken gut microbiome revealed by metagenomics and culture.</title>
        <authorList>
            <person name="Gilroy R."/>
            <person name="Ravi A."/>
            <person name="Getino M."/>
            <person name="Pursley I."/>
            <person name="Horton D.L."/>
            <person name="Alikhan N.F."/>
            <person name="Baker D."/>
            <person name="Gharbi K."/>
            <person name="Hall N."/>
            <person name="Watson M."/>
            <person name="Adriaenssens E.M."/>
            <person name="Foster-Nyarko E."/>
            <person name="Jarju S."/>
            <person name="Secka A."/>
            <person name="Antonio M."/>
            <person name="Oren A."/>
            <person name="Chaudhuri R.R."/>
            <person name="La Ragione R."/>
            <person name="Hildebrand F."/>
            <person name="Pallen M.J."/>
        </authorList>
    </citation>
    <scope>NUCLEOTIDE SEQUENCE</scope>
    <source>
        <strain evidence="1">USAMLcec12-2067</strain>
    </source>
</reference>
<protein>
    <submittedName>
        <fullName evidence="1">Uncharacterized protein</fullName>
    </submittedName>
</protein>
<evidence type="ECO:0000313" key="2">
    <source>
        <dbReference type="Proteomes" id="UP000789325"/>
    </source>
</evidence>
<proteinExistence type="predicted"/>
<gene>
    <name evidence="1" type="ORF">K8V16_10140</name>
</gene>
<dbReference type="EMBL" id="DYZL01000204">
    <property type="protein sequence ID" value="HJH44134.1"/>
    <property type="molecule type" value="Genomic_DNA"/>
</dbReference>
<dbReference type="AlphaFoldDB" id="A0A9D3ADS1"/>
<reference evidence="1" key="2">
    <citation type="submission" date="2021-09" db="EMBL/GenBank/DDBJ databases">
        <authorList>
            <person name="Gilroy R."/>
        </authorList>
    </citation>
    <scope>NUCLEOTIDE SEQUENCE</scope>
    <source>
        <strain evidence="1">USAMLcec12-2067</strain>
    </source>
</reference>